<dbReference type="EMBL" id="GGEC01073421">
    <property type="protein sequence ID" value="MBX53905.1"/>
    <property type="molecule type" value="Transcribed_RNA"/>
</dbReference>
<sequence>MNERRTALIFSCLFYTTEKSKQKRAEFRGR</sequence>
<evidence type="ECO:0000313" key="1">
    <source>
        <dbReference type="EMBL" id="MBX53905.1"/>
    </source>
</evidence>
<proteinExistence type="predicted"/>
<accession>A0A2P2PGP7</accession>
<reference evidence="1" key="1">
    <citation type="submission" date="2018-02" db="EMBL/GenBank/DDBJ databases">
        <title>Rhizophora mucronata_Transcriptome.</title>
        <authorList>
            <person name="Meera S.P."/>
            <person name="Sreeshan A."/>
            <person name="Augustine A."/>
        </authorList>
    </citation>
    <scope>NUCLEOTIDE SEQUENCE</scope>
    <source>
        <tissue evidence="1">Leaf</tissue>
    </source>
</reference>
<dbReference type="AlphaFoldDB" id="A0A2P2PGP7"/>
<organism evidence="1">
    <name type="scientific">Rhizophora mucronata</name>
    <name type="common">Asiatic mangrove</name>
    <dbReference type="NCBI Taxonomy" id="61149"/>
    <lineage>
        <taxon>Eukaryota</taxon>
        <taxon>Viridiplantae</taxon>
        <taxon>Streptophyta</taxon>
        <taxon>Embryophyta</taxon>
        <taxon>Tracheophyta</taxon>
        <taxon>Spermatophyta</taxon>
        <taxon>Magnoliopsida</taxon>
        <taxon>eudicotyledons</taxon>
        <taxon>Gunneridae</taxon>
        <taxon>Pentapetalae</taxon>
        <taxon>rosids</taxon>
        <taxon>fabids</taxon>
        <taxon>Malpighiales</taxon>
        <taxon>Rhizophoraceae</taxon>
        <taxon>Rhizophora</taxon>
    </lineage>
</organism>
<protein>
    <submittedName>
        <fullName evidence="1">Uncharacterized protein</fullName>
    </submittedName>
</protein>
<name>A0A2P2PGP7_RHIMU</name>